<keyword evidence="5" id="KW-0503">Monooxygenase</keyword>
<sequence length="405" mass="44933">MHVLIVGAGIGGLTLAQSLRKQGISFEIFERDVDKNARFQGWAIALHTIIDELVSSLPSDMPDLKESTNHLAPLTLRPQLCYYYGGRDDRFGFEDSAETPFIRAERFRLRDWLLTNLPVQWGKHVTCIEHDDKGVAVHFQDGASARGDILVGADGVYSVVRQHLLQHPSSDLLQVVPLTAIVGELTLSGEAFKRQLALGHSAYNLINPELGFIGFIGLHHVLPDGASGRFFWMFMQPDSDDVSHPHHWLQTSSQREKLDHVLKTVAKLPPKFREIFELTPANGVRKEPHVWRDLELESLPAGRVALIGDAAHAMTPSRGEGAFHAFIDAMKLTAALGRLDADDDIVAVKAAVTDYHAEMLKRGSAAVRSSRSSYQEAKKRAETKQHFTSGMKSLPAEEIVLEMNT</sequence>
<dbReference type="AlphaFoldDB" id="A0A1Z1CJE2"/>
<accession>A0A1Z1CJE2</accession>
<keyword evidence="3" id="KW-0274">FAD</keyword>
<organism evidence="7">
    <name type="scientific">Cladonia uncialis subsp. uncialis</name>
    <dbReference type="NCBI Taxonomy" id="180999"/>
    <lineage>
        <taxon>Eukaryota</taxon>
        <taxon>Fungi</taxon>
        <taxon>Dikarya</taxon>
        <taxon>Ascomycota</taxon>
        <taxon>Pezizomycotina</taxon>
        <taxon>Lecanoromycetes</taxon>
        <taxon>OSLEUM clade</taxon>
        <taxon>Lecanoromycetidae</taxon>
        <taxon>Lecanorales</taxon>
        <taxon>Lecanorineae</taxon>
        <taxon>Cladoniaceae</taxon>
        <taxon>Cladonia</taxon>
    </lineage>
</organism>
<evidence type="ECO:0000313" key="7">
    <source>
        <dbReference type="EMBL" id="ANM86679.1"/>
    </source>
</evidence>
<evidence type="ECO:0000256" key="4">
    <source>
        <dbReference type="ARBA" id="ARBA00023002"/>
    </source>
</evidence>
<dbReference type="PANTHER" id="PTHR47178">
    <property type="entry name" value="MONOOXYGENASE, FAD-BINDING"/>
    <property type="match status" value="1"/>
</dbReference>
<feature type="domain" description="FAD-binding" evidence="6">
    <location>
        <begin position="296"/>
        <end position="368"/>
    </location>
</feature>
<dbReference type="PRINTS" id="PR00420">
    <property type="entry name" value="RNGMNOXGNASE"/>
</dbReference>
<evidence type="ECO:0000256" key="2">
    <source>
        <dbReference type="ARBA" id="ARBA00022630"/>
    </source>
</evidence>
<dbReference type="Gene3D" id="3.50.50.60">
    <property type="entry name" value="FAD/NAD(P)-binding domain"/>
    <property type="match status" value="1"/>
</dbReference>
<evidence type="ECO:0000256" key="1">
    <source>
        <dbReference type="ARBA" id="ARBA00001974"/>
    </source>
</evidence>
<dbReference type="Pfam" id="PF13450">
    <property type="entry name" value="NAD_binding_8"/>
    <property type="match status" value="1"/>
</dbReference>
<dbReference type="EMBL" id="MG777480">
    <property type="protein sequence ID" value="AUW30865.1"/>
    <property type="molecule type" value="Genomic_DNA"/>
</dbReference>
<dbReference type="EMBL" id="KX264290">
    <property type="protein sequence ID" value="ANM86679.1"/>
    <property type="molecule type" value="Genomic_DNA"/>
</dbReference>
<reference evidence="8" key="2">
    <citation type="submission" date="2017-12" db="EMBL/GenBank/DDBJ databases">
        <title>Genome Sequencing Reveals a Rich Biosynthetic Potential.</title>
        <authorList>
            <person name="Bertrand R.L."/>
            <person name="Abdel-Hameed M.E."/>
            <person name="Sorensen J.L."/>
        </authorList>
    </citation>
    <scope>NUCLEOTIDE SEQUENCE</scope>
</reference>
<evidence type="ECO:0000313" key="8">
    <source>
        <dbReference type="EMBL" id="AUW30865.1"/>
    </source>
</evidence>
<dbReference type="PANTHER" id="PTHR47178:SF6">
    <property type="entry name" value="FAD-BINDING DOMAIN-CONTAINING PROTEIN"/>
    <property type="match status" value="1"/>
</dbReference>
<proteinExistence type="predicted"/>
<keyword evidence="2" id="KW-0285">Flavoprotein</keyword>
<dbReference type="GO" id="GO:0071949">
    <property type="term" value="F:FAD binding"/>
    <property type="evidence" value="ECO:0007669"/>
    <property type="project" value="InterPro"/>
</dbReference>
<dbReference type="Pfam" id="PF01494">
    <property type="entry name" value="FAD_binding_3"/>
    <property type="match status" value="1"/>
</dbReference>
<evidence type="ECO:0000256" key="5">
    <source>
        <dbReference type="ARBA" id="ARBA00023033"/>
    </source>
</evidence>
<evidence type="ECO:0000256" key="3">
    <source>
        <dbReference type="ARBA" id="ARBA00022827"/>
    </source>
</evidence>
<keyword evidence="4" id="KW-0560">Oxidoreductase</keyword>
<dbReference type="InterPro" id="IPR036188">
    <property type="entry name" value="FAD/NAD-bd_sf"/>
</dbReference>
<dbReference type="GO" id="GO:0004497">
    <property type="term" value="F:monooxygenase activity"/>
    <property type="evidence" value="ECO:0007669"/>
    <property type="project" value="UniProtKB-KW"/>
</dbReference>
<evidence type="ECO:0000259" key="6">
    <source>
        <dbReference type="Pfam" id="PF01494"/>
    </source>
</evidence>
<comment type="cofactor">
    <cofactor evidence="1">
        <name>FAD</name>
        <dbReference type="ChEBI" id="CHEBI:57692"/>
    </cofactor>
</comment>
<dbReference type="InterPro" id="IPR002938">
    <property type="entry name" value="FAD-bd"/>
</dbReference>
<name>A0A1Z1CJE2_CLAUC</name>
<dbReference type="SUPFAM" id="SSF51905">
    <property type="entry name" value="FAD/NAD(P)-binding domain"/>
    <property type="match status" value="1"/>
</dbReference>
<reference evidence="7" key="1">
    <citation type="submission" date="2016-05" db="EMBL/GenBank/DDBJ databases">
        <title>Lichen genome sequencing reveals its rich biosynthetic potential.</title>
        <authorList>
            <person name="Bertrand R.L."/>
            <person name="Abdel-Hameed M."/>
            <person name="Sorensen J.L."/>
        </authorList>
    </citation>
    <scope>NUCLEOTIDE SEQUENCE</scope>
</reference>
<protein>
    <submittedName>
        <fullName evidence="7">Putative FAD oxidase</fullName>
    </submittedName>
</protein>